<keyword evidence="2" id="KW-1185">Reference proteome</keyword>
<accession>A0A235FDT8</accession>
<evidence type="ECO:0000313" key="2">
    <source>
        <dbReference type="Proteomes" id="UP000215059"/>
    </source>
</evidence>
<gene>
    <name evidence="1" type="ORF">CGZ90_05645</name>
</gene>
<evidence type="ECO:0008006" key="3">
    <source>
        <dbReference type="Google" id="ProtNLM"/>
    </source>
</evidence>
<name>A0A235FDT8_9BACL</name>
<protein>
    <recommendedName>
        <fullName evidence="3">PD-(D/E)XK endonuclease-like domain-containing protein</fullName>
    </recommendedName>
</protein>
<dbReference type="Proteomes" id="UP000215059">
    <property type="component" value="Unassembled WGS sequence"/>
</dbReference>
<proteinExistence type="predicted"/>
<evidence type="ECO:0000313" key="1">
    <source>
        <dbReference type="EMBL" id="OYD59372.1"/>
    </source>
</evidence>
<sequence length="894" mass="104148">MRKILTYQAPSQLIRSDSRFQQEYVDCIHIVATNSLKSGIGESLRAYQWIKGPIITFKELFKELAGDSWSSSKAQLKQFLQLSEVLSKLWEKDKGDNLLKLQAKERNQMQLLSTLRTLTEIGITSNDISKQEKDLTDTEKLFKTVWSEMEFTLNRDSLILKRFLTKETEIKIFKESLINWAKKLYHEKSTDAIKTVKRTTSNLPPKNFSEAIDTSLRNKKLILHGFYFITPIQELIFQALEKEYELIFLNSYDQRFPETFETVKYFLGMDKNKVLSCVDQPVALHPLAAKLIESLEGESNIQIEQTLTAYFDLPQFIEGESKLLKKDKEIQELDTEISEQPYHLVTPRAKEVEEQLIANGLVPSSTQKLTDYPVGRYLYQLHKFKTRTTNSVTGDVKYQENVTPEVVLDCFSSGCLVVNDENMRSYVKSLEKIIPYCENVTTFEEWYSRIESLINEIKLWDEKVLENNEQALANRTHKFHALPFRQLSYFSVEVNEINVILNGIKQLEKIQEALFSGWDNNRVDMQTHLGKLEQLVLKQVENYFDDSEREIVKSIINDISQLKDDELEFSLKDITNGLLFYLDGSLDESQEDGDIEKIFSFDSADGAPFRINRNYHLAFVDHKALPVEQKYNLWPISRELLSSFEKKIPELSLFEERKKRNSTITRYLLYVLLHSADDVRFSYVKNLGSESRLEPNLYIKLLGCKEEQSSWNYKLDESEKKESPTNLALPTKWTYTMKREAQVCPKRASFSFILNEHTTFTCDFHHGFLYENFISVLKYLNFFGKETKDIKSIVDSWFPQWSSMKKDFLHDYITTKYRYRGISPKKVEVDGVSYSQGIGYLSLLPTSYAEARGNLIGEKDIFLHEANPGKHCRYCPYIKSCKDGVYSIDFEEVK</sequence>
<dbReference type="RefSeq" id="WP_094251333.1">
    <property type="nucleotide sequence ID" value="NZ_JBHLXL010000001.1"/>
</dbReference>
<dbReference type="AlphaFoldDB" id="A0A235FDT8"/>
<dbReference type="EMBL" id="NOII01000001">
    <property type="protein sequence ID" value="OYD59372.1"/>
    <property type="molecule type" value="Genomic_DNA"/>
</dbReference>
<comment type="caution">
    <text evidence="1">The sequence shown here is derived from an EMBL/GenBank/DDBJ whole genome shotgun (WGS) entry which is preliminary data.</text>
</comment>
<organism evidence="1 2">
    <name type="scientific">Fictibacillus aquaticus</name>
    <dbReference type="NCBI Taxonomy" id="2021314"/>
    <lineage>
        <taxon>Bacteria</taxon>
        <taxon>Bacillati</taxon>
        <taxon>Bacillota</taxon>
        <taxon>Bacilli</taxon>
        <taxon>Bacillales</taxon>
        <taxon>Fictibacillaceae</taxon>
        <taxon>Fictibacillus</taxon>
    </lineage>
</organism>
<dbReference type="OrthoDB" id="1956884at2"/>
<reference evidence="1 2" key="1">
    <citation type="submission" date="2017-07" db="EMBL/GenBank/DDBJ databases">
        <title>Fictibacillus sp. nov. GDSW-R2A3 Genome sequencing and assembly.</title>
        <authorList>
            <person name="Mayilraj S."/>
        </authorList>
    </citation>
    <scope>NUCLEOTIDE SEQUENCE [LARGE SCALE GENOMIC DNA]</scope>
    <source>
        <strain evidence="1 2">GDSW-R2A3</strain>
    </source>
</reference>